<feature type="domain" description="Flavodoxin-like" evidence="1">
    <location>
        <begin position="3"/>
        <end position="160"/>
    </location>
</feature>
<keyword evidence="3" id="KW-1185">Reference proteome</keyword>
<dbReference type="Gene3D" id="3.40.50.360">
    <property type="match status" value="1"/>
</dbReference>
<dbReference type="OrthoDB" id="9806505at2"/>
<dbReference type="InterPro" id="IPR029039">
    <property type="entry name" value="Flavoprotein-like_sf"/>
</dbReference>
<dbReference type="AlphaFoldDB" id="A0A1H8DNE1"/>
<name>A0A1H8DNE1_9FIRM</name>
<accession>A0A1H8DNE1</accession>
<dbReference type="RefSeq" id="WP_092756062.1">
    <property type="nucleotide sequence ID" value="NZ_FOCG01000003.1"/>
</dbReference>
<dbReference type="PANTHER" id="PTHR39201">
    <property type="entry name" value="EXPORTED PROTEIN-RELATED"/>
    <property type="match status" value="1"/>
</dbReference>
<evidence type="ECO:0000313" key="2">
    <source>
        <dbReference type="EMBL" id="SEN08706.1"/>
    </source>
</evidence>
<dbReference type="GO" id="GO:0010181">
    <property type="term" value="F:FMN binding"/>
    <property type="evidence" value="ECO:0007669"/>
    <property type="project" value="InterPro"/>
</dbReference>
<dbReference type="PROSITE" id="PS50902">
    <property type="entry name" value="FLAVODOXIN_LIKE"/>
    <property type="match status" value="1"/>
</dbReference>
<proteinExistence type="predicted"/>
<evidence type="ECO:0000313" key="3">
    <source>
        <dbReference type="Proteomes" id="UP000199158"/>
    </source>
</evidence>
<dbReference type="InterPro" id="IPR008254">
    <property type="entry name" value="Flavodoxin/NO_synth"/>
</dbReference>
<evidence type="ECO:0000259" key="1">
    <source>
        <dbReference type="PROSITE" id="PS50902"/>
    </source>
</evidence>
<dbReference type="Proteomes" id="UP000199158">
    <property type="component" value="Unassembled WGS sequence"/>
</dbReference>
<dbReference type="PANTHER" id="PTHR39201:SF1">
    <property type="entry name" value="FLAVODOXIN-LIKE DOMAIN-CONTAINING PROTEIN"/>
    <property type="match status" value="1"/>
</dbReference>
<dbReference type="GO" id="GO:0016651">
    <property type="term" value="F:oxidoreductase activity, acting on NAD(P)H"/>
    <property type="evidence" value="ECO:0007669"/>
    <property type="project" value="UniProtKB-ARBA"/>
</dbReference>
<dbReference type="EMBL" id="FOCG01000003">
    <property type="protein sequence ID" value="SEN08706.1"/>
    <property type="molecule type" value="Genomic_DNA"/>
</dbReference>
<gene>
    <name evidence="2" type="ORF">SAMN05216180_2705</name>
</gene>
<dbReference type="STRING" id="474960.SAMN05216180_2705"/>
<protein>
    <submittedName>
        <fullName evidence="2">Flavodoxin</fullName>
    </submittedName>
</protein>
<dbReference type="Pfam" id="PF12682">
    <property type="entry name" value="Flavodoxin_4"/>
    <property type="match status" value="1"/>
</dbReference>
<organism evidence="2 3">
    <name type="scientific">Hydrogenoanaerobacterium saccharovorans</name>
    <dbReference type="NCBI Taxonomy" id="474960"/>
    <lineage>
        <taxon>Bacteria</taxon>
        <taxon>Bacillati</taxon>
        <taxon>Bacillota</taxon>
        <taxon>Clostridia</taxon>
        <taxon>Eubacteriales</taxon>
        <taxon>Oscillospiraceae</taxon>
        <taxon>Hydrogenoanaerobacterium</taxon>
    </lineage>
</organism>
<reference evidence="2 3" key="1">
    <citation type="submission" date="2016-10" db="EMBL/GenBank/DDBJ databases">
        <authorList>
            <person name="de Groot N.N."/>
        </authorList>
    </citation>
    <scope>NUCLEOTIDE SEQUENCE [LARGE SCALE GENOMIC DNA]</scope>
    <source>
        <strain evidence="2 3">CGMCC 1.5070</strain>
    </source>
</reference>
<sequence>MKTLVVYYSLEGNTKYISEIIANELNADLIELHTKKQFPSSGFKKYFWGGKSVLFKEQPELTNENINLQPYDSIILGTPIWAGTYAAPLNTFLKQYKMIGKDIALIACHAGGGADKCFSAMRKALGSDNNMVGQIDFIEPLKRDKDGNFKKAVKWSNSLKMS</sequence>
<dbReference type="SUPFAM" id="SSF52218">
    <property type="entry name" value="Flavoproteins"/>
    <property type="match status" value="1"/>
</dbReference>